<dbReference type="AlphaFoldDB" id="A0A803LP91"/>
<keyword evidence="4" id="KW-1185">Reference proteome</keyword>
<dbReference type="PANTHER" id="PTHR44094">
    <property type="entry name" value="DNAJ HEAT SHOCK N-TERMINAL DOMAIN-CONTAINING PROTEIN"/>
    <property type="match status" value="1"/>
</dbReference>
<dbReference type="InterPro" id="IPR036869">
    <property type="entry name" value="J_dom_sf"/>
</dbReference>
<dbReference type="Proteomes" id="UP000596660">
    <property type="component" value="Unplaced"/>
</dbReference>
<dbReference type="EnsemblPlants" id="AUR62016770-RA">
    <property type="protein sequence ID" value="AUR62016770-RA:cds"/>
    <property type="gene ID" value="AUR62016770"/>
</dbReference>
<accession>A0A803LP91</accession>
<dbReference type="InterPro" id="IPR052423">
    <property type="entry name" value="EMIR"/>
</dbReference>
<dbReference type="PROSITE" id="PS00636">
    <property type="entry name" value="DNAJ_1"/>
    <property type="match status" value="1"/>
</dbReference>
<dbReference type="PANTHER" id="PTHR44094:SF8">
    <property type="entry name" value="DNAJ HEAT SHOCK N-TERMINAL DOMAIN-CONTAINING PROTEIN-RELATED"/>
    <property type="match status" value="1"/>
</dbReference>
<dbReference type="Gramene" id="AUR62016770-RA">
    <property type="protein sequence ID" value="AUR62016770-RA:cds"/>
    <property type="gene ID" value="AUR62016770"/>
</dbReference>
<dbReference type="SUPFAM" id="SSF46565">
    <property type="entry name" value="Chaperone J-domain"/>
    <property type="match status" value="1"/>
</dbReference>
<feature type="region of interest" description="Disordered" evidence="1">
    <location>
        <begin position="335"/>
        <end position="357"/>
    </location>
</feature>
<dbReference type="InterPro" id="IPR018253">
    <property type="entry name" value="DnaJ_domain_CS"/>
</dbReference>
<dbReference type="Gene3D" id="1.10.287.110">
    <property type="entry name" value="DnaJ domain"/>
    <property type="match status" value="1"/>
</dbReference>
<dbReference type="SMART" id="SM00271">
    <property type="entry name" value="DnaJ"/>
    <property type="match status" value="1"/>
</dbReference>
<sequence length="357" mass="40104">SKIGQECGNQLEVKPGGRGDCDFNVQPLKSLHLEINAYSVYVVKARLVHPDKNPGDPQAARKFQELGEAYQVLSDPEKREAYDKYGKSGVPQDAMVDPAAVFGMLFGSEFFEDYIGQLALASVASVELEEDPQIPAELRRQKVQEKMKTMQQERQEKLIVTLKDRLQPYVDGRIDEFVDWAKSEASNLSKAVFGEAMLHTIGYIYTRQAAKEIGKDKKFFKVPYIAEWVRDKGHQIKSQVMAASGAVSLIQIQEDLKRLSQGENKEENMMKAMEEKKDAMLNSLWQLNVIDIETTLSRVCQAVLRDTTVSKDVLKLRAKALKKLGTIFQGAKAPYKRENSLRSEVPPQANTSGSNQS</sequence>
<organism evidence="3 4">
    <name type="scientific">Chenopodium quinoa</name>
    <name type="common">Quinoa</name>
    <dbReference type="NCBI Taxonomy" id="63459"/>
    <lineage>
        <taxon>Eukaryota</taxon>
        <taxon>Viridiplantae</taxon>
        <taxon>Streptophyta</taxon>
        <taxon>Embryophyta</taxon>
        <taxon>Tracheophyta</taxon>
        <taxon>Spermatophyta</taxon>
        <taxon>Magnoliopsida</taxon>
        <taxon>eudicotyledons</taxon>
        <taxon>Gunneridae</taxon>
        <taxon>Pentapetalae</taxon>
        <taxon>Caryophyllales</taxon>
        <taxon>Chenopodiaceae</taxon>
        <taxon>Chenopodioideae</taxon>
        <taxon>Atripliceae</taxon>
        <taxon>Chenopodium</taxon>
    </lineage>
</organism>
<evidence type="ECO:0000259" key="2">
    <source>
        <dbReference type="PROSITE" id="PS50076"/>
    </source>
</evidence>
<dbReference type="InterPro" id="IPR001623">
    <property type="entry name" value="DnaJ_domain"/>
</dbReference>
<evidence type="ECO:0000313" key="4">
    <source>
        <dbReference type="Proteomes" id="UP000596660"/>
    </source>
</evidence>
<dbReference type="PRINTS" id="PR00625">
    <property type="entry name" value="JDOMAIN"/>
</dbReference>
<reference evidence="3" key="1">
    <citation type="journal article" date="2017" name="Nature">
        <title>The genome of Chenopodium quinoa.</title>
        <authorList>
            <person name="Jarvis D.E."/>
            <person name="Ho Y.S."/>
            <person name="Lightfoot D.J."/>
            <person name="Schmoeckel S.M."/>
            <person name="Li B."/>
            <person name="Borm T.J.A."/>
            <person name="Ohyanagi H."/>
            <person name="Mineta K."/>
            <person name="Michell C.T."/>
            <person name="Saber N."/>
            <person name="Kharbatia N.M."/>
            <person name="Rupper R.R."/>
            <person name="Sharp A.R."/>
            <person name="Dally N."/>
            <person name="Boughton B.A."/>
            <person name="Woo Y.H."/>
            <person name="Gao G."/>
            <person name="Schijlen E.G.W.M."/>
            <person name="Guo X."/>
            <person name="Momin A.A."/>
            <person name="Negrao S."/>
            <person name="Al-Babili S."/>
            <person name="Gehring C."/>
            <person name="Roessner U."/>
            <person name="Jung C."/>
            <person name="Murphy K."/>
            <person name="Arold S.T."/>
            <person name="Gojobori T."/>
            <person name="van der Linden C.G."/>
            <person name="van Loo E.N."/>
            <person name="Jellen E.N."/>
            <person name="Maughan P.J."/>
            <person name="Tester M."/>
        </authorList>
    </citation>
    <scope>NUCLEOTIDE SEQUENCE [LARGE SCALE GENOMIC DNA]</scope>
    <source>
        <strain evidence="3">cv. PI 614886</strain>
    </source>
</reference>
<proteinExistence type="predicted"/>
<dbReference type="CDD" id="cd06257">
    <property type="entry name" value="DnaJ"/>
    <property type="match status" value="1"/>
</dbReference>
<evidence type="ECO:0000313" key="3">
    <source>
        <dbReference type="EnsemblPlants" id="AUR62016770-RA:cds"/>
    </source>
</evidence>
<feature type="domain" description="J" evidence="2">
    <location>
        <begin position="6"/>
        <end position="86"/>
    </location>
</feature>
<name>A0A803LP91_CHEQI</name>
<evidence type="ECO:0000256" key="1">
    <source>
        <dbReference type="SAM" id="MobiDB-lite"/>
    </source>
</evidence>
<dbReference type="Pfam" id="PF00226">
    <property type="entry name" value="DnaJ"/>
    <property type="match status" value="1"/>
</dbReference>
<protein>
    <recommendedName>
        <fullName evidence="2">J domain-containing protein</fullName>
    </recommendedName>
</protein>
<dbReference type="PROSITE" id="PS50076">
    <property type="entry name" value="DNAJ_2"/>
    <property type="match status" value="1"/>
</dbReference>
<dbReference type="Pfam" id="PF14308">
    <property type="entry name" value="DnaJ-X"/>
    <property type="match status" value="1"/>
</dbReference>
<dbReference type="OMA" id="RPALMDK"/>
<dbReference type="InterPro" id="IPR026894">
    <property type="entry name" value="DnaJ_X"/>
</dbReference>
<feature type="compositionally biased region" description="Polar residues" evidence="1">
    <location>
        <begin position="348"/>
        <end position="357"/>
    </location>
</feature>
<reference evidence="3" key="2">
    <citation type="submission" date="2021-03" db="UniProtKB">
        <authorList>
            <consortium name="EnsemblPlants"/>
        </authorList>
    </citation>
    <scope>IDENTIFICATION</scope>
</reference>